<dbReference type="EMBL" id="KK784874">
    <property type="protein sequence ID" value="KDO83657.1"/>
    <property type="molecule type" value="Genomic_DNA"/>
</dbReference>
<evidence type="ECO:0000256" key="5">
    <source>
        <dbReference type="ARBA" id="ARBA00023136"/>
    </source>
</evidence>
<evidence type="ECO:0000256" key="3">
    <source>
        <dbReference type="ARBA" id="ARBA00022692"/>
    </source>
</evidence>
<comment type="subcellular location">
    <subcellularLocation>
        <location evidence="1">Membrane</location>
        <topology evidence="1">Multi-pass membrane protein</topology>
    </subcellularLocation>
</comment>
<organism evidence="8 9">
    <name type="scientific">Citrus sinensis</name>
    <name type="common">Sweet orange</name>
    <name type="synonym">Citrus aurantium var. sinensis</name>
    <dbReference type="NCBI Taxonomy" id="2711"/>
    <lineage>
        <taxon>Eukaryota</taxon>
        <taxon>Viridiplantae</taxon>
        <taxon>Streptophyta</taxon>
        <taxon>Embryophyta</taxon>
        <taxon>Tracheophyta</taxon>
        <taxon>Spermatophyta</taxon>
        <taxon>Magnoliopsida</taxon>
        <taxon>eudicotyledons</taxon>
        <taxon>Gunneridae</taxon>
        <taxon>Pentapetalae</taxon>
        <taxon>rosids</taxon>
        <taxon>malvids</taxon>
        <taxon>Sapindales</taxon>
        <taxon>Rutaceae</taxon>
        <taxon>Aurantioideae</taxon>
        <taxon>Citrus</taxon>
    </lineage>
</organism>
<keyword evidence="3 6" id="KW-0812">Transmembrane</keyword>
<proteinExistence type="predicted"/>
<feature type="transmembrane region" description="Helical" evidence="6">
    <location>
        <begin position="216"/>
        <end position="234"/>
    </location>
</feature>
<evidence type="ECO:0000313" key="8">
    <source>
        <dbReference type="EMBL" id="KDO83657.1"/>
    </source>
</evidence>
<protein>
    <recommendedName>
        <fullName evidence="7">ABC-2 type transporter transmembrane domain-containing protein</fullName>
    </recommendedName>
</protein>
<dbReference type="InterPro" id="IPR050352">
    <property type="entry name" value="ABCG_transporters"/>
</dbReference>
<dbReference type="Pfam" id="PF01061">
    <property type="entry name" value="ABC2_membrane"/>
    <property type="match status" value="1"/>
</dbReference>
<dbReference type="GO" id="GO:0140359">
    <property type="term" value="F:ABC-type transporter activity"/>
    <property type="evidence" value="ECO:0007669"/>
    <property type="project" value="InterPro"/>
</dbReference>
<evidence type="ECO:0000313" key="9">
    <source>
        <dbReference type="Proteomes" id="UP000027120"/>
    </source>
</evidence>
<evidence type="ECO:0000256" key="2">
    <source>
        <dbReference type="ARBA" id="ARBA00022448"/>
    </source>
</evidence>
<feature type="non-terminal residue" evidence="8">
    <location>
        <position position="1"/>
    </location>
</feature>
<name>A0A067H7I7_CITSI</name>
<keyword evidence="4 6" id="KW-1133">Transmembrane helix</keyword>
<dbReference type="GO" id="GO:0016020">
    <property type="term" value="C:membrane"/>
    <property type="evidence" value="ECO:0007669"/>
    <property type="project" value="UniProtKB-SubCell"/>
</dbReference>
<keyword evidence="9" id="KW-1185">Reference proteome</keyword>
<dbReference type="Proteomes" id="UP000027120">
    <property type="component" value="Unassembled WGS sequence"/>
</dbReference>
<feature type="transmembrane region" description="Helical" evidence="6">
    <location>
        <begin position="124"/>
        <end position="145"/>
    </location>
</feature>
<evidence type="ECO:0000256" key="1">
    <source>
        <dbReference type="ARBA" id="ARBA00004141"/>
    </source>
</evidence>
<accession>A0A067H7I7</accession>
<evidence type="ECO:0000256" key="4">
    <source>
        <dbReference type="ARBA" id="ARBA00022989"/>
    </source>
</evidence>
<evidence type="ECO:0000259" key="7">
    <source>
        <dbReference type="Pfam" id="PF01061"/>
    </source>
</evidence>
<feature type="transmembrane region" description="Helical" evidence="6">
    <location>
        <begin position="92"/>
        <end position="112"/>
    </location>
</feature>
<feature type="transmembrane region" description="Helical" evidence="6">
    <location>
        <begin position="152"/>
        <end position="169"/>
    </location>
</feature>
<evidence type="ECO:0000256" key="6">
    <source>
        <dbReference type="SAM" id="Phobius"/>
    </source>
</evidence>
<dbReference type="SMR" id="A0A067H7I7"/>
<dbReference type="PANTHER" id="PTHR48041">
    <property type="entry name" value="ABC TRANSPORTER G FAMILY MEMBER 28"/>
    <property type="match status" value="1"/>
</dbReference>
<sequence length="243" mass="27256">SSLYSRKASEAVDYFSSIGCSPCIAMNPAEFPIDLANGNASLLFFISVFWGFFPLFTATFTFPQERAMLAEERSVDMYKLSAYFSARNISDLPLDLILPIIVLVIICVMVGLRPSYIAFSQNMLTVFLCILAAQGLGLIIGVAFMDVKKAKILASIVLMTSMLSGGFFIQKGPFFMSWLRYISFNNYDSYQHHCSSDSCSPPFIRELRIDHSGLEVWAMMPMIIGYRLVAYLSLRRMKIVTVA</sequence>
<feature type="transmembrane region" description="Helical" evidence="6">
    <location>
        <begin position="42"/>
        <end position="63"/>
    </location>
</feature>
<keyword evidence="5 6" id="KW-0472">Membrane</keyword>
<gene>
    <name evidence="8" type="ORF">CISIN_1g048673mg</name>
</gene>
<keyword evidence="2" id="KW-0813">Transport</keyword>
<dbReference type="InterPro" id="IPR013525">
    <property type="entry name" value="ABC2_TM"/>
</dbReference>
<dbReference type="AlphaFoldDB" id="A0A067H7I7"/>
<reference evidence="8 9" key="1">
    <citation type="submission" date="2014-04" db="EMBL/GenBank/DDBJ databases">
        <authorList>
            <consortium name="International Citrus Genome Consortium"/>
            <person name="Gmitter F."/>
            <person name="Chen C."/>
            <person name="Farmerie W."/>
            <person name="Harkins T."/>
            <person name="Desany B."/>
            <person name="Mohiuddin M."/>
            <person name="Kodira C."/>
            <person name="Borodovsky M."/>
            <person name="Lomsadze A."/>
            <person name="Burns P."/>
            <person name="Jenkins J."/>
            <person name="Prochnik S."/>
            <person name="Shu S."/>
            <person name="Chapman J."/>
            <person name="Pitluck S."/>
            <person name="Schmutz J."/>
            <person name="Rokhsar D."/>
        </authorList>
    </citation>
    <scope>NUCLEOTIDE SEQUENCE</scope>
</reference>
<dbReference type="PANTHER" id="PTHR48041:SF66">
    <property type="entry name" value="ABC TRANSPORTER G FAMILY MEMBER 22-LIKE ISOFORM X1"/>
    <property type="match status" value="1"/>
</dbReference>
<feature type="domain" description="ABC-2 type transporter transmembrane" evidence="7">
    <location>
        <begin position="39"/>
        <end position="187"/>
    </location>
</feature>